<dbReference type="PANTHER" id="PTHR16048">
    <property type="entry name" value="MSL2-RELATED"/>
    <property type="match status" value="1"/>
</dbReference>
<organism evidence="1 2">
    <name type="scientific">Paramuricea clavata</name>
    <name type="common">Red gorgonian</name>
    <name type="synonym">Violescent sea-whip</name>
    <dbReference type="NCBI Taxonomy" id="317549"/>
    <lineage>
        <taxon>Eukaryota</taxon>
        <taxon>Metazoa</taxon>
        <taxon>Cnidaria</taxon>
        <taxon>Anthozoa</taxon>
        <taxon>Octocorallia</taxon>
        <taxon>Malacalcyonacea</taxon>
        <taxon>Plexauridae</taxon>
        <taxon>Paramuricea</taxon>
    </lineage>
</organism>
<keyword evidence="2" id="KW-1185">Reference proteome</keyword>
<dbReference type="Proteomes" id="UP001152795">
    <property type="component" value="Unassembled WGS sequence"/>
</dbReference>
<gene>
    <name evidence="1" type="ORF">PACLA_8A035666</name>
</gene>
<reference evidence="1" key="1">
    <citation type="submission" date="2020-04" db="EMBL/GenBank/DDBJ databases">
        <authorList>
            <person name="Alioto T."/>
            <person name="Alioto T."/>
            <person name="Gomez Garrido J."/>
        </authorList>
    </citation>
    <scope>NUCLEOTIDE SEQUENCE</scope>
    <source>
        <strain evidence="1">A484AB</strain>
    </source>
</reference>
<keyword evidence="1" id="KW-0436">Ligase</keyword>
<dbReference type="PROSITE" id="PS00518">
    <property type="entry name" value="ZF_RING_1"/>
    <property type="match status" value="1"/>
</dbReference>
<dbReference type="InterPro" id="IPR013083">
    <property type="entry name" value="Znf_RING/FYVE/PHD"/>
</dbReference>
<dbReference type="SUPFAM" id="SSF57850">
    <property type="entry name" value="RING/U-box"/>
    <property type="match status" value="1"/>
</dbReference>
<dbReference type="AlphaFoldDB" id="A0A7D9HSA8"/>
<evidence type="ECO:0000313" key="2">
    <source>
        <dbReference type="Proteomes" id="UP001152795"/>
    </source>
</evidence>
<dbReference type="GO" id="GO:0016874">
    <property type="term" value="F:ligase activity"/>
    <property type="evidence" value="ECO:0007669"/>
    <property type="project" value="UniProtKB-KW"/>
</dbReference>
<dbReference type="GO" id="GO:0061630">
    <property type="term" value="F:ubiquitin protein ligase activity"/>
    <property type="evidence" value="ECO:0007669"/>
    <property type="project" value="InterPro"/>
</dbReference>
<dbReference type="OrthoDB" id="10012174at2759"/>
<evidence type="ECO:0000313" key="1">
    <source>
        <dbReference type="EMBL" id="CAB3992034.1"/>
    </source>
</evidence>
<comment type="caution">
    <text evidence="1">The sequence shown here is derived from an EMBL/GenBank/DDBJ whole genome shotgun (WGS) entry which is preliminary data.</text>
</comment>
<name>A0A7D9HSA8_PARCT</name>
<sequence length="394" mass="44470">MENASATSLYVQACKFLLCGEDKSSWDQLMAVLPQLRNALTCRVCRGLIVDPLSSGYCQHYVCRACLQKKRALNPGCKWCLDFSKLRQSDEQIRVVLACYKLLCEAIKSSSFYVSSDKNIVVDNLLKEAKLNSDVLPNSSFVVSNNSRILDKKMVDNVSRDQLKTCAREKVDVKTAVGNNFHTKKIQESTTNDILEHCDEKSFELLKPSMIVVEGKNNQLQPNAFKVKPDNSNNKYINGNNCNDVNDLVTIEEKNGQLQPNTIETEPDNTIANCTINVISLVEKNAQLQPNAIKIEIDNTNINCSDQLDFNSEVSEEMDSKSKDDSCEINNNGAKTHFVQKVKSRNKRACLRPRNGQLVQKFEAGRYMRKRKLAAQTCNQKNRPRKKCKIGLTK</sequence>
<dbReference type="Gene3D" id="3.30.40.10">
    <property type="entry name" value="Zinc/RING finger domain, C3HC4 (zinc finger)"/>
    <property type="match status" value="1"/>
</dbReference>
<dbReference type="InterPro" id="IPR037922">
    <property type="entry name" value="MSL2"/>
</dbReference>
<accession>A0A7D9HSA8</accession>
<dbReference type="GO" id="GO:0072487">
    <property type="term" value="C:MSL complex"/>
    <property type="evidence" value="ECO:0007669"/>
    <property type="project" value="InterPro"/>
</dbReference>
<dbReference type="EMBL" id="CACRXK020001967">
    <property type="protein sequence ID" value="CAB3992034.1"/>
    <property type="molecule type" value="Genomic_DNA"/>
</dbReference>
<dbReference type="InterPro" id="IPR017907">
    <property type="entry name" value="Znf_RING_CS"/>
</dbReference>
<dbReference type="Pfam" id="PF16685">
    <property type="entry name" value="zf-RING_10"/>
    <property type="match status" value="1"/>
</dbReference>
<dbReference type="GO" id="GO:0016567">
    <property type="term" value="P:protein ubiquitination"/>
    <property type="evidence" value="ECO:0007669"/>
    <property type="project" value="TreeGrafter"/>
</dbReference>
<protein>
    <submittedName>
        <fullName evidence="1">E3 ubiquitin- ligase MSL2-like</fullName>
    </submittedName>
</protein>
<proteinExistence type="predicted"/>
<dbReference type="PANTHER" id="PTHR16048:SF3">
    <property type="entry name" value="E3 UBIQUITIN-PROTEIN LIGASE MSL2"/>
    <property type="match status" value="1"/>
</dbReference>
<dbReference type="InterPro" id="IPR032043">
    <property type="entry name" value="Msl2_Znf-RING"/>
</dbReference>